<evidence type="ECO:0000313" key="1">
    <source>
        <dbReference type="EMBL" id="JAH41017.1"/>
    </source>
</evidence>
<proteinExistence type="predicted"/>
<protein>
    <submittedName>
        <fullName evidence="1">Uncharacterized protein</fullName>
    </submittedName>
</protein>
<name>A0A0E9SIE8_ANGAN</name>
<dbReference type="EMBL" id="GBXM01067560">
    <property type="protein sequence ID" value="JAH41017.1"/>
    <property type="molecule type" value="Transcribed_RNA"/>
</dbReference>
<organism evidence="1">
    <name type="scientific">Anguilla anguilla</name>
    <name type="common">European freshwater eel</name>
    <name type="synonym">Muraena anguilla</name>
    <dbReference type="NCBI Taxonomy" id="7936"/>
    <lineage>
        <taxon>Eukaryota</taxon>
        <taxon>Metazoa</taxon>
        <taxon>Chordata</taxon>
        <taxon>Craniata</taxon>
        <taxon>Vertebrata</taxon>
        <taxon>Euteleostomi</taxon>
        <taxon>Actinopterygii</taxon>
        <taxon>Neopterygii</taxon>
        <taxon>Teleostei</taxon>
        <taxon>Anguilliformes</taxon>
        <taxon>Anguillidae</taxon>
        <taxon>Anguilla</taxon>
    </lineage>
</organism>
<sequence>MRMQGIMHNYGTRDLHCYIITFNRSCCSFGFKGLVYIK</sequence>
<reference evidence="1" key="2">
    <citation type="journal article" date="2015" name="Fish Shellfish Immunol.">
        <title>Early steps in the European eel (Anguilla anguilla)-Vibrio vulnificus interaction in the gills: Role of the RtxA13 toxin.</title>
        <authorList>
            <person name="Callol A."/>
            <person name="Pajuelo D."/>
            <person name="Ebbesson L."/>
            <person name="Teles M."/>
            <person name="MacKenzie S."/>
            <person name="Amaro C."/>
        </authorList>
    </citation>
    <scope>NUCLEOTIDE SEQUENCE</scope>
</reference>
<dbReference type="AlphaFoldDB" id="A0A0E9SIE8"/>
<accession>A0A0E9SIE8</accession>
<reference evidence="1" key="1">
    <citation type="submission" date="2014-11" db="EMBL/GenBank/DDBJ databases">
        <authorList>
            <person name="Amaro Gonzalez C."/>
        </authorList>
    </citation>
    <scope>NUCLEOTIDE SEQUENCE</scope>
</reference>